<evidence type="ECO:0000313" key="3">
    <source>
        <dbReference type="Proteomes" id="UP001597387"/>
    </source>
</evidence>
<proteinExistence type="predicted"/>
<dbReference type="Gene3D" id="3.20.20.100">
    <property type="entry name" value="NADP-dependent oxidoreductase domain"/>
    <property type="match status" value="1"/>
</dbReference>
<dbReference type="InterPro" id="IPR023210">
    <property type="entry name" value="NADP_OxRdtase_dom"/>
</dbReference>
<evidence type="ECO:0000313" key="2">
    <source>
        <dbReference type="EMBL" id="MFD2161656.1"/>
    </source>
</evidence>
<organism evidence="2 3">
    <name type="scientific">Paradesertivirga mongoliensis</name>
    <dbReference type="NCBI Taxonomy" id="2100740"/>
    <lineage>
        <taxon>Bacteria</taxon>
        <taxon>Pseudomonadati</taxon>
        <taxon>Bacteroidota</taxon>
        <taxon>Sphingobacteriia</taxon>
        <taxon>Sphingobacteriales</taxon>
        <taxon>Sphingobacteriaceae</taxon>
        <taxon>Paradesertivirga</taxon>
    </lineage>
</organism>
<protein>
    <submittedName>
        <fullName evidence="2">Aldo/keto reductase</fullName>
    </submittedName>
</protein>
<dbReference type="InterPro" id="IPR053135">
    <property type="entry name" value="AKR2_Oxidoreductase"/>
</dbReference>
<gene>
    <name evidence="2" type="ORF">ACFSJU_04575</name>
</gene>
<dbReference type="Pfam" id="PF00248">
    <property type="entry name" value="Aldo_ket_red"/>
    <property type="match status" value="1"/>
</dbReference>
<dbReference type="InterPro" id="IPR036812">
    <property type="entry name" value="NAD(P)_OxRdtase_dom_sf"/>
</dbReference>
<name>A0ABW4ZJC8_9SPHI</name>
<accession>A0ABW4ZJC8</accession>
<reference evidence="3" key="1">
    <citation type="journal article" date="2019" name="Int. J. Syst. Evol. Microbiol.">
        <title>The Global Catalogue of Microorganisms (GCM) 10K type strain sequencing project: providing services to taxonomists for standard genome sequencing and annotation.</title>
        <authorList>
            <consortium name="The Broad Institute Genomics Platform"/>
            <consortium name="The Broad Institute Genome Sequencing Center for Infectious Disease"/>
            <person name="Wu L."/>
            <person name="Ma J."/>
        </authorList>
    </citation>
    <scope>NUCLEOTIDE SEQUENCE [LARGE SCALE GENOMIC DNA]</scope>
    <source>
        <strain evidence="3">KCTC 42217</strain>
    </source>
</reference>
<dbReference type="Proteomes" id="UP001597387">
    <property type="component" value="Unassembled WGS sequence"/>
</dbReference>
<keyword evidence="3" id="KW-1185">Reference proteome</keyword>
<dbReference type="PANTHER" id="PTHR43312:SF1">
    <property type="entry name" value="NADP-DEPENDENT OXIDOREDUCTASE DOMAIN-CONTAINING PROTEIN"/>
    <property type="match status" value="1"/>
</dbReference>
<dbReference type="EMBL" id="JBHUHZ010000001">
    <property type="protein sequence ID" value="MFD2161656.1"/>
    <property type="molecule type" value="Genomic_DNA"/>
</dbReference>
<feature type="domain" description="NADP-dependent oxidoreductase" evidence="1">
    <location>
        <begin position="7"/>
        <end position="294"/>
    </location>
</feature>
<dbReference type="RefSeq" id="WP_255898825.1">
    <property type="nucleotide sequence ID" value="NZ_JAFMZO010000001.1"/>
</dbReference>
<evidence type="ECO:0000259" key="1">
    <source>
        <dbReference type="Pfam" id="PF00248"/>
    </source>
</evidence>
<sequence>MKIDLPRLGFGLSSIAGSGNFSHQEKLIRTAIDSGITHFDVAPYYGSGDAERILGDILVNCKEQVSITTKFGLTPLSGGVGGSMLRSLLRPVFRRMSALKKIASSVVSKTHQPKPLEYKAGDLTNSMDASIKKLRRPVDIFLLHDLEIDLARNTDLLEELQTIRTDSKTRLTGISGESETLLQMVKWRPEVYEVAQLENSLKSPAPVEILEAAGADVITHRAIQGGLEELIFLLKNRPTFKTVWEREIDIDPSGKEDIAHALIELALYENPGGTILFSSTNPERIKKVANVLHTPKLGVVGCNKLRSLFSEVYAPQERIA</sequence>
<comment type="caution">
    <text evidence="2">The sequence shown here is derived from an EMBL/GenBank/DDBJ whole genome shotgun (WGS) entry which is preliminary data.</text>
</comment>
<dbReference type="PANTHER" id="PTHR43312">
    <property type="entry name" value="D-THREO-ALDOSE 1-DEHYDROGENASE"/>
    <property type="match status" value="1"/>
</dbReference>
<dbReference type="SUPFAM" id="SSF51430">
    <property type="entry name" value="NAD(P)-linked oxidoreductase"/>
    <property type="match status" value="1"/>
</dbReference>